<dbReference type="PROSITE" id="PS50975">
    <property type="entry name" value="ATP_GRASP"/>
    <property type="match status" value="1"/>
</dbReference>
<dbReference type="OrthoDB" id="9803907at2"/>
<feature type="domain" description="ATP-grasp" evidence="4">
    <location>
        <begin position="154"/>
        <end position="359"/>
    </location>
</feature>
<sequence length="455" mass="51823">MRILLYSTSSNIFEPKTAVVKNFPSSAQQLELLAKSFPEHSFIVATQLPGMFLLDMNGSENFQKANNVQYEIIKSDDEAEIADFLYSLNPEIAIATTFFVTPFDWLTAKDALVADFLRQKGIKTVCHSVKTALTCFDKWQTHQKLLQLKINTPKALYINHALFINAGNRKTVKSNVYKTALLSEIKKLNFPVVIKDTTGLSSYGMDVLENFSQVHDWLRSKKFTSDRIVEEFIKGEQFGTEIESILSKPIQPKKNSGCFLHKILPPMIFSVNKYGITSPKQSVKLGPVTKPEYKMEELNKILKKIAESLDFEGITQVDLVFAQKKWFVIEINPRLSGMTASYAAMQNMTIFERILKTAGIQNKNEQKENFVLNIKFPLLTEEEMTKLSKKSFVKQVYQTENLAAKQEREKGYCEVILTSPAKENLSHNIKELAEVLPQKTEKVFFETALELAKKI</sequence>
<comment type="similarity">
    <text evidence="1">Belongs to the D-alanine--D-alanine ligase family.</text>
</comment>
<keyword evidence="2 5" id="KW-0436">Ligase</keyword>
<dbReference type="GeneID" id="303366449"/>
<keyword evidence="3" id="KW-0067">ATP-binding</keyword>
<dbReference type="AlphaFoldDB" id="A0A1T4KIR3"/>
<dbReference type="EMBL" id="FUXC01000001">
    <property type="protein sequence ID" value="SJZ42255.1"/>
    <property type="molecule type" value="Genomic_DNA"/>
</dbReference>
<dbReference type="Pfam" id="PF07478">
    <property type="entry name" value="Dala_Dala_lig_C"/>
    <property type="match status" value="1"/>
</dbReference>
<organism evidence="5 6">
    <name type="scientific">Treponema berlinense</name>
    <dbReference type="NCBI Taxonomy" id="225004"/>
    <lineage>
        <taxon>Bacteria</taxon>
        <taxon>Pseudomonadati</taxon>
        <taxon>Spirochaetota</taxon>
        <taxon>Spirochaetia</taxon>
        <taxon>Spirochaetales</taxon>
        <taxon>Treponemataceae</taxon>
        <taxon>Treponema</taxon>
    </lineage>
</organism>
<evidence type="ECO:0000259" key="4">
    <source>
        <dbReference type="PROSITE" id="PS50975"/>
    </source>
</evidence>
<evidence type="ECO:0000256" key="3">
    <source>
        <dbReference type="PROSITE-ProRule" id="PRU00409"/>
    </source>
</evidence>
<dbReference type="Proteomes" id="UP000190395">
    <property type="component" value="Unassembled WGS sequence"/>
</dbReference>
<dbReference type="SUPFAM" id="SSF56059">
    <property type="entry name" value="Glutathione synthetase ATP-binding domain-like"/>
    <property type="match status" value="1"/>
</dbReference>
<dbReference type="Gene3D" id="3.30.470.20">
    <property type="entry name" value="ATP-grasp fold, B domain"/>
    <property type="match status" value="1"/>
</dbReference>
<dbReference type="PANTHER" id="PTHR23132">
    <property type="entry name" value="D-ALANINE--D-ALANINE LIGASE"/>
    <property type="match status" value="1"/>
</dbReference>
<protein>
    <submittedName>
        <fullName evidence="5">D-alanine-D-alanine ligase</fullName>
    </submittedName>
</protein>
<name>A0A1T4KIR3_9SPIR</name>
<accession>A0A1T4KIR3</accession>
<dbReference type="STRING" id="225004.SAMN02745152_00169"/>
<evidence type="ECO:0000313" key="6">
    <source>
        <dbReference type="Proteomes" id="UP000190395"/>
    </source>
</evidence>
<gene>
    <name evidence="5" type="ORF">SAMN02745152_00169</name>
</gene>
<dbReference type="Gene3D" id="3.30.1490.20">
    <property type="entry name" value="ATP-grasp fold, A domain"/>
    <property type="match status" value="1"/>
</dbReference>
<dbReference type="InterPro" id="IPR011761">
    <property type="entry name" value="ATP-grasp"/>
</dbReference>
<keyword evidence="6" id="KW-1185">Reference proteome</keyword>
<dbReference type="PANTHER" id="PTHR23132:SF14">
    <property type="entry name" value="ATP-GRASP DOMAIN-CONTAINING PROTEIN"/>
    <property type="match status" value="1"/>
</dbReference>
<dbReference type="InterPro" id="IPR013815">
    <property type="entry name" value="ATP_grasp_subdomain_1"/>
</dbReference>
<dbReference type="InterPro" id="IPR011095">
    <property type="entry name" value="Dala_Dala_lig_C"/>
</dbReference>
<dbReference type="RefSeq" id="WP_078929904.1">
    <property type="nucleotide sequence ID" value="NZ_FUXC01000001.1"/>
</dbReference>
<dbReference type="GO" id="GO:0046872">
    <property type="term" value="F:metal ion binding"/>
    <property type="evidence" value="ECO:0007669"/>
    <property type="project" value="InterPro"/>
</dbReference>
<evidence type="ECO:0000256" key="2">
    <source>
        <dbReference type="ARBA" id="ARBA00022598"/>
    </source>
</evidence>
<dbReference type="GO" id="GO:0005524">
    <property type="term" value="F:ATP binding"/>
    <property type="evidence" value="ECO:0007669"/>
    <property type="project" value="UniProtKB-UniRule"/>
</dbReference>
<reference evidence="5 6" key="1">
    <citation type="submission" date="2017-02" db="EMBL/GenBank/DDBJ databases">
        <authorList>
            <person name="Peterson S.W."/>
        </authorList>
    </citation>
    <scope>NUCLEOTIDE SEQUENCE [LARGE SCALE GENOMIC DNA]</scope>
    <source>
        <strain evidence="5 6">ATCC BAA-909</strain>
    </source>
</reference>
<proteinExistence type="inferred from homology"/>
<dbReference type="GO" id="GO:0008716">
    <property type="term" value="F:D-alanine-D-alanine ligase activity"/>
    <property type="evidence" value="ECO:0007669"/>
    <property type="project" value="InterPro"/>
</dbReference>
<evidence type="ECO:0000256" key="1">
    <source>
        <dbReference type="ARBA" id="ARBA00010871"/>
    </source>
</evidence>
<keyword evidence="3" id="KW-0547">Nucleotide-binding</keyword>
<evidence type="ECO:0000313" key="5">
    <source>
        <dbReference type="EMBL" id="SJZ42255.1"/>
    </source>
</evidence>